<reference evidence="9 10" key="1">
    <citation type="journal article" date="2010" name="DNA Res.">
        <title>Bacterial lifestyle in a deep-sea hydrothermal vent chimney revealed by the genome sequence of the thermophilic bacterium Deferribacter desulfuricans SSM1.</title>
        <authorList>
            <person name="Takaki Y."/>
            <person name="Shimamura S."/>
            <person name="Nakagawa S."/>
            <person name="Fukuhara Y."/>
            <person name="Horikawa H."/>
            <person name="Ankai A."/>
            <person name="Harada T."/>
            <person name="Hosoyama A."/>
            <person name="Oguchi A."/>
            <person name="Fukui S."/>
            <person name="Fujita N."/>
            <person name="Takami H."/>
            <person name="Takai K."/>
        </authorList>
    </citation>
    <scope>NUCLEOTIDE SEQUENCE [LARGE SCALE GENOMIC DNA]</scope>
    <source>
        <strain evidence="10">DSM 14783 / JCM 11476 / NBRC 101012 / SSM1</strain>
    </source>
</reference>
<evidence type="ECO:0000256" key="6">
    <source>
        <dbReference type="ARBA" id="ARBA00022683"/>
    </source>
</evidence>
<dbReference type="InterPro" id="IPR004720">
    <property type="entry name" value="PTS_IIB_sorbose-sp"/>
</dbReference>
<dbReference type="InterPro" id="IPR036667">
    <property type="entry name" value="PTS_IIB_sorbose-sp_sf"/>
</dbReference>
<protein>
    <submittedName>
        <fullName evidence="9">PTS system, fructose-specific enzyme II, B component</fullName>
        <ecNumber evidence="9">2.7.1.191</ecNumber>
    </submittedName>
</protein>
<organism evidence="9 10">
    <name type="scientific">Deferribacter desulfuricans (strain DSM 14783 / JCM 11476 / NBRC 101012 / SSM1)</name>
    <dbReference type="NCBI Taxonomy" id="639282"/>
    <lineage>
        <taxon>Bacteria</taxon>
        <taxon>Pseudomonadati</taxon>
        <taxon>Deferribacterota</taxon>
        <taxon>Deferribacteres</taxon>
        <taxon>Deferribacterales</taxon>
        <taxon>Deferribacteraceae</taxon>
        <taxon>Deferribacter</taxon>
    </lineage>
</organism>
<dbReference type="RefSeq" id="WP_013007767.1">
    <property type="nucleotide sequence ID" value="NC_013939.1"/>
</dbReference>
<keyword evidence="4" id="KW-0762">Sugar transport</keyword>
<evidence type="ECO:0000256" key="7">
    <source>
        <dbReference type="ARBA" id="ARBA00022777"/>
    </source>
</evidence>
<dbReference type="Proteomes" id="UP000001520">
    <property type="component" value="Chromosome"/>
</dbReference>
<comment type="subcellular location">
    <subcellularLocation>
        <location evidence="1">Cytoplasm</location>
    </subcellularLocation>
</comment>
<dbReference type="OrthoDB" id="9788818at2"/>
<dbReference type="AlphaFoldDB" id="D3PD47"/>
<keyword evidence="5 9" id="KW-0808">Transferase</keyword>
<sequence length="159" mass="18681">MVKRIIFRVDDRLIHGQVIEGWIKYYKIKNVIIVSDNICNDMLKKTIYSSITPSDVKLDFKCKDEFKKSFDPSQINDSLLVLFEDVATLYSLKDILNDDIYINIGCVANRKHKIEVSDTVFLTKDEISMLCELRQNYMIYIKKLPWETSVDINNFDKLL</sequence>
<evidence type="ECO:0000256" key="1">
    <source>
        <dbReference type="ARBA" id="ARBA00004496"/>
    </source>
</evidence>
<evidence type="ECO:0000256" key="5">
    <source>
        <dbReference type="ARBA" id="ARBA00022679"/>
    </source>
</evidence>
<evidence type="ECO:0000259" key="8">
    <source>
        <dbReference type="PROSITE" id="PS51101"/>
    </source>
</evidence>
<dbReference type="KEGG" id="ddf:DEFDS_1050"/>
<keyword evidence="7" id="KW-0418">Kinase</keyword>
<keyword evidence="3" id="KW-0963">Cytoplasm</keyword>
<evidence type="ECO:0000256" key="3">
    <source>
        <dbReference type="ARBA" id="ARBA00022490"/>
    </source>
</evidence>
<dbReference type="EC" id="2.7.1.191" evidence="9"/>
<dbReference type="GO" id="GO:0008982">
    <property type="term" value="F:protein-N(PI)-phosphohistidine-sugar phosphotransferase activity"/>
    <property type="evidence" value="ECO:0007669"/>
    <property type="project" value="InterPro"/>
</dbReference>
<proteinExistence type="predicted"/>
<dbReference type="HOGENOM" id="CLU_116175_1_0_0"/>
<evidence type="ECO:0000256" key="2">
    <source>
        <dbReference type="ARBA" id="ARBA00022448"/>
    </source>
</evidence>
<keyword evidence="6" id="KW-0598">Phosphotransferase system</keyword>
<dbReference type="GO" id="GO:0005737">
    <property type="term" value="C:cytoplasm"/>
    <property type="evidence" value="ECO:0007669"/>
    <property type="project" value="UniProtKB-SubCell"/>
</dbReference>
<dbReference type="Pfam" id="PF03830">
    <property type="entry name" value="PTSIIB_sorb"/>
    <property type="match status" value="1"/>
</dbReference>
<dbReference type="GO" id="GO:0016301">
    <property type="term" value="F:kinase activity"/>
    <property type="evidence" value="ECO:0007669"/>
    <property type="project" value="UniProtKB-KW"/>
</dbReference>
<dbReference type="STRING" id="639282.DEFDS_1050"/>
<evidence type="ECO:0000313" key="10">
    <source>
        <dbReference type="Proteomes" id="UP000001520"/>
    </source>
</evidence>
<evidence type="ECO:0000313" key="9">
    <source>
        <dbReference type="EMBL" id="BAI80520.1"/>
    </source>
</evidence>
<accession>D3PD47</accession>
<name>D3PD47_DEFDS</name>
<dbReference type="eggNOG" id="COG3444">
    <property type="taxonomic scope" value="Bacteria"/>
</dbReference>
<gene>
    <name evidence="9" type="ordered locus">DEFDS_1050</name>
</gene>
<dbReference type="Gene3D" id="3.40.35.10">
    <property type="entry name" value="Phosphotransferase system, sorbose subfamily IIB component"/>
    <property type="match status" value="1"/>
</dbReference>
<dbReference type="SUPFAM" id="SSF52728">
    <property type="entry name" value="PTS IIb component"/>
    <property type="match status" value="1"/>
</dbReference>
<feature type="domain" description="PTS EIIB type-4" evidence="8">
    <location>
        <begin position="1"/>
        <end position="159"/>
    </location>
</feature>
<evidence type="ECO:0000256" key="4">
    <source>
        <dbReference type="ARBA" id="ARBA00022597"/>
    </source>
</evidence>
<dbReference type="PROSITE" id="PS51101">
    <property type="entry name" value="PTS_EIIB_TYPE_4"/>
    <property type="match status" value="1"/>
</dbReference>
<keyword evidence="2" id="KW-0813">Transport</keyword>
<dbReference type="EMBL" id="AP011529">
    <property type="protein sequence ID" value="BAI80520.1"/>
    <property type="molecule type" value="Genomic_DNA"/>
</dbReference>
<keyword evidence="10" id="KW-1185">Reference proteome</keyword>
<dbReference type="GO" id="GO:0009401">
    <property type="term" value="P:phosphoenolpyruvate-dependent sugar phosphotransferase system"/>
    <property type="evidence" value="ECO:0007669"/>
    <property type="project" value="UniProtKB-KW"/>
</dbReference>